<keyword evidence="1" id="KW-1133">Transmembrane helix</keyword>
<accession>Q22NH3</accession>
<dbReference type="RefSeq" id="XP_001007057.1">
    <property type="nucleotide sequence ID" value="XM_001007057.1"/>
</dbReference>
<evidence type="ECO:0000313" key="3">
    <source>
        <dbReference type="EMBL" id="EAR86812.1"/>
    </source>
</evidence>
<dbReference type="Proteomes" id="UP000009168">
    <property type="component" value="Unassembled WGS sequence"/>
</dbReference>
<gene>
    <name evidence="3" type="ORF">TTHERM_00201730</name>
</gene>
<keyword evidence="2" id="KW-0732">Signal</keyword>
<dbReference type="KEGG" id="tet:TTHERM_00201730"/>
<feature type="transmembrane region" description="Helical" evidence="1">
    <location>
        <begin position="108"/>
        <end position="126"/>
    </location>
</feature>
<name>Q22NH3_TETTS</name>
<dbReference type="InParanoid" id="Q22NH3"/>
<keyword evidence="4" id="KW-1185">Reference proteome</keyword>
<feature type="signal peptide" evidence="2">
    <location>
        <begin position="1"/>
        <end position="17"/>
    </location>
</feature>
<sequence length="127" mass="13025">MKAFALFAIIALTVVHCDSPSWASQSAAQTFATCITALKTPSCALTTCTNALSTYTTCIGCSGNNGSYSAYLTCVKGCATTFNADSTTTSDTTAAAYVNGYTTCVQGLNGSLLALSAFFLAAFALLF</sequence>
<dbReference type="AlphaFoldDB" id="Q22NH3"/>
<proteinExistence type="predicted"/>
<dbReference type="GeneID" id="7823556"/>
<keyword evidence="1 3" id="KW-0812">Transmembrane</keyword>
<feature type="chain" id="PRO_5004201147" evidence="2">
    <location>
        <begin position="18"/>
        <end position="127"/>
    </location>
</feature>
<keyword evidence="1" id="KW-0472">Membrane</keyword>
<evidence type="ECO:0000256" key="2">
    <source>
        <dbReference type="SAM" id="SignalP"/>
    </source>
</evidence>
<reference evidence="4" key="1">
    <citation type="journal article" date="2006" name="PLoS Biol.">
        <title>Macronuclear genome sequence of the ciliate Tetrahymena thermophila, a model eukaryote.</title>
        <authorList>
            <person name="Eisen J.A."/>
            <person name="Coyne R.S."/>
            <person name="Wu M."/>
            <person name="Wu D."/>
            <person name="Thiagarajan M."/>
            <person name="Wortman J.R."/>
            <person name="Badger J.H."/>
            <person name="Ren Q."/>
            <person name="Amedeo P."/>
            <person name="Jones K.M."/>
            <person name="Tallon L.J."/>
            <person name="Delcher A.L."/>
            <person name="Salzberg S.L."/>
            <person name="Silva J.C."/>
            <person name="Haas B.J."/>
            <person name="Majoros W.H."/>
            <person name="Farzad M."/>
            <person name="Carlton J.M."/>
            <person name="Smith R.K. Jr."/>
            <person name="Garg J."/>
            <person name="Pearlman R.E."/>
            <person name="Karrer K.M."/>
            <person name="Sun L."/>
            <person name="Manning G."/>
            <person name="Elde N.C."/>
            <person name="Turkewitz A.P."/>
            <person name="Asai D.J."/>
            <person name="Wilkes D.E."/>
            <person name="Wang Y."/>
            <person name="Cai H."/>
            <person name="Collins K."/>
            <person name="Stewart B.A."/>
            <person name="Lee S.R."/>
            <person name="Wilamowska K."/>
            <person name="Weinberg Z."/>
            <person name="Ruzzo W.L."/>
            <person name="Wloga D."/>
            <person name="Gaertig J."/>
            <person name="Frankel J."/>
            <person name="Tsao C.-C."/>
            <person name="Gorovsky M.A."/>
            <person name="Keeling P.J."/>
            <person name="Waller R.F."/>
            <person name="Patron N.J."/>
            <person name="Cherry J.M."/>
            <person name="Stover N.A."/>
            <person name="Krieger C.J."/>
            <person name="del Toro C."/>
            <person name="Ryder H.F."/>
            <person name="Williamson S.C."/>
            <person name="Barbeau R.A."/>
            <person name="Hamilton E.P."/>
            <person name="Orias E."/>
        </authorList>
    </citation>
    <scope>NUCLEOTIDE SEQUENCE [LARGE SCALE GENOMIC DNA]</scope>
    <source>
        <strain evidence="4">SB210</strain>
    </source>
</reference>
<protein>
    <submittedName>
        <fullName evidence="3">Transmembrane protein, putative</fullName>
    </submittedName>
</protein>
<dbReference type="HOGENOM" id="CLU_1975003_0_0_1"/>
<evidence type="ECO:0000256" key="1">
    <source>
        <dbReference type="SAM" id="Phobius"/>
    </source>
</evidence>
<organism evidence="3 4">
    <name type="scientific">Tetrahymena thermophila (strain SB210)</name>
    <dbReference type="NCBI Taxonomy" id="312017"/>
    <lineage>
        <taxon>Eukaryota</taxon>
        <taxon>Sar</taxon>
        <taxon>Alveolata</taxon>
        <taxon>Ciliophora</taxon>
        <taxon>Intramacronucleata</taxon>
        <taxon>Oligohymenophorea</taxon>
        <taxon>Hymenostomatida</taxon>
        <taxon>Tetrahymenina</taxon>
        <taxon>Tetrahymenidae</taxon>
        <taxon>Tetrahymena</taxon>
    </lineage>
</organism>
<evidence type="ECO:0000313" key="4">
    <source>
        <dbReference type="Proteomes" id="UP000009168"/>
    </source>
</evidence>
<dbReference type="EMBL" id="GG662857">
    <property type="protein sequence ID" value="EAR86812.1"/>
    <property type="molecule type" value="Genomic_DNA"/>
</dbReference>